<sequence>MAADQRKKRVNAASLVGCTSREQYRVNRKKLQVQQHDLKMRPNISLEWDNKKKSVVSKKEQIGITRRHLIPFIEPGTRGQNALADVFSVPREIFELENLSEVVSYEVWQSHLSDKERSFLSQFLPKELEPDAMVRDLLSGNNFHFGNPFIKWGASLCCGELHPDNVLHKEQFLKAGKKAYYSDLQKYHHDMVETLQMWKEKWAHCKDPEVDIVQNIWSSRKHAERSMPLSGTRFYGMEENLVATPESCSWANSEIAYSSDNQNLGTMHGESQRRRDFLDKISDNSSRGLKVATTVPRKGEKLHKRNIQHSDGAKYMSYIKVSREQHERVKSSMKHAGNSIQPRSLNNVLGSIDALNVQPFERFEEEERKKLHEHWIKLATNDVPEAFAKWRKSQSQRQETTRSLGEEMEQKVKHQETALNGEREGSQSKRMELLDDGEEENPPSITNEGVEKEHSIIEEQKNNEESVDEMETETEDEKETKSDYIYEGRTHDDTEMIEAEDVVDHVFVQDHNQQQIASLNNSASSIMRPSANPDFLQDQHKQQISSLNSNPHTNSMKIESRGNDVCAKTGEDPPIVPECSGNLNQVDIPVSQGVPLPSASDVWPVGDVHGSYYQSTATNAGYASGQQLSIGHQQFIQEQTVQMLDSETNRQGKDAGKDLLHRQPDDMSFFSSYPIQDRNELLQTFFKDQSNLSYHHQQKHPGLEFQTGNDLLMEAGQFPGHFREQVHPSLPLDLRQKRLNDLYMHQNIQESMYSGGRFTIPRQEDLPVNIHDWANVSSIRMPVPSQHQLSSGELGQNWYTGENGNRGGWPSLDVAVGVNHSFSSGSNTDQTLFSVLSECNELRPRASYDAMGSTDRLIQAGNYSGIGGGIPSSSNFLQQSANPLNYLSGHEAGGGIKMSNLGWMGMPQQNPGIPESIGKPFLRSWNQ</sequence>
<feature type="region of interest" description="Disordered" evidence="3">
    <location>
        <begin position="389"/>
        <end position="487"/>
    </location>
</feature>
<comment type="caution">
    <text evidence="5">The sequence shown here is derived from an EMBL/GenBank/DDBJ whole genome shotgun (WGS) entry which is preliminary data.</text>
</comment>
<keyword evidence="6" id="KW-1185">Reference proteome</keyword>
<dbReference type="PROSITE" id="PS51916">
    <property type="entry name" value="DEUBAD"/>
    <property type="match status" value="1"/>
</dbReference>
<proteinExistence type="predicted"/>
<comment type="subcellular location">
    <subcellularLocation>
        <location evidence="1">Nucleus</location>
    </subcellularLocation>
</comment>
<organism evidence="5 6">
    <name type="scientific">Handroanthus impetiginosus</name>
    <dbReference type="NCBI Taxonomy" id="429701"/>
    <lineage>
        <taxon>Eukaryota</taxon>
        <taxon>Viridiplantae</taxon>
        <taxon>Streptophyta</taxon>
        <taxon>Embryophyta</taxon>
        <taxon>Tracheophyta</taxon>
        <taxon>Spermatophyta</taxon>
        <taxon>Magnoliopsida</taxon>
        <taxon>eudicotyledons</taxon>
        <taxon>Gunneridae</taxon>
        <taxon>Pentapetalae</taxon>
        <taxon>asterids</taxon>
        <taxon>lamiids</taxon>
        <taxon>Lamiales</taxon>
        <taxon>Bignoniaceae</taxon>
        <taxon>Crescentiina</taxon>
        <taxon>Tabebuia alliance</taxon>
        <taxon>Handroanthus</taxon>
    </lineage>
</organism>
<feature type="compositionally biased region" description="Basic and acidic residues" evidence="3">
    <location>
        <begin position="404"/>
        <end position="433"/>
    </location>
</feature>
<feature type="compositionally biased region" description="Basic and acidic residues" evidence="3">
    <location>
        <begin position="449"/>
        <end position="464"/>
    </location>
</feature>
<evidence type="ECO:0000256" key="1">
    <source>
        <dbReference type="ARBA" id="ARBA00004123"/>
    </source>
</evidence>
<gene>
    <name evidence="5" type="ORF">CDL12_03049</name>
</gene>
<reference evidence="6" key="1">
    <citation type="journal article" date="2018" name="Gigascience">
        <title>Genome assembly of the Pink Ipe (Handroanthus impetiginosus, Bignoniaceae), a highly valued, ecologically keystone Neotropical timber forest tree.</title>
        <authorList>
            <person name="Silva-Junior O.B."/>
            <person name="Grattapaglia D."/>
            <person name="Novaes E."/>
            <person name="Collevatti R.G."/>
        </authorList>
    </citation>
    <scope>NUCLEOTIDE SEQUENCE [LARGE SCALE GENOMIC DNA]</scope>
    <source>
        <strain evidence="6">cv. UFG-1</strain>
    </source>
</reference>
<dbReference type="PANTHER" id="PTHR13052">
    <property type="entry name" value="NFRKB-RELATED"/>
    <property type="match status" value="1"/>
</dbReference>
<dbReference type="InterPro" id="IPR044867">
    <property type="entry name" value="DEUBAD_dom"/>
</dbReference>
<accession>A0A2G9I386</accession>
<dbReference type="AlphaFoldDB" id="A0A2G9I386"/>
<evidence type="ECO:0000259" key="4">
    <source>
        <dbReference type="PROSITE" id="PS51916"/>
    </source>
</evidence>
<dbReference type="GO" id="GO:0031011">
    <property type="term" value="C:Ino80 complex"/>
    <property type="evidence" value="ECO:0007669"/>
    <property type="project" value="InterPro"/>
</dbReference>
<dbReference type="STRING" id="429701.A0A2G9I386"/>
<feature type="domain" description="DEUBAD" evidence="4">
    <location>
        <begin position="90"/>
        <end position="201"/>
    </location>
</feature>
<dbReference type="InterPro" id="IPR024867">
    <property type="entry name" value="NFRKB"/>
</dbReference>
<dbReference type="CDD" id="cd21865">
    <property type="entry name" value="DEUBAD_NFRKB"/>
    <property type="match status" value="1"/>
</dbReference>
<dbReference type="OrthoDB" id="70874at2759"/>
<feature type="compositionally biased region" description="Acidic residues" evidence="3">
    <location>
        <begin position="465"/>
        <end position="477"/>
    </location>
</feature>
<dbReference type="Proteomes" id="UP000231279">
    <property type="component" value="Unassembled WGS sequence"/>
</dbReference>
<dbReference type="EMBL" id="NKXS01000444">
    <property type="protein sequence ID" value="PIN24228.1"/>
    <property type="molecule type" value="Genomic_DNA"/>
</dbReference>
<feature type="compositionally biased region" description="Basic and acidic residues" evidence="3">
    <location>
        <begin position="478"/>
        <end position="487"/>
    </location>
</feature>
<evidence type="ECO:0000256" key="2">
    <source>
        <dbReference type="ARBA" id="ARBA00023242"/>
    </source>
</evidence>
<evidence type="ECO:0000256" key="3">
    <source>
        <dbReference type="SAM" id="MobiDB-lite"/>
    </source>
</evidence>
<evidence type="ECO:0000313" key="5">
    <source>
        <dbReference type="EMBL" id="PIN24228.1"/>
    </source>
</evidence>
<dbReference type="PANTHER" id="PTHR13052:SF2">
    <property type="entry name" value="NUCLEAR FACTOR KAPPA-B-BINDING PROTEIN"/>
    <property type="match status" value="1"/>
</dbReference>
<evidence type="ECO:0000313" key="6">
    <source>
        <dbReference type="Proteomes" id="UP000231279"/>
    </source>
</evidence>
<protein>
    <recommendedName>
        <fullName evidence="4">DEUBAD domain-containing protein</fullName>
    </recommendedName>
</protein>
<keyword evidence="2" id="KW-0539">Nucleus</keyword>
<name>A0A2G9I386_9LAMI</name>